<comment type="similarity">
    <text evidence="2">Belongs to the class-V pyridoxal-phosphate-dependent aminotransferase family. Csd subfamily.</text>
</comment>
<comment type="catalytic activity">
    <reaction evidence="6">
        <text>(sulfur carrier)-H + L-cysteine = (sulfur carrier)-SH + L-alanine</text>
        <dbReference type="Rhea" id="RHEA:43892"/>
        <dbReference type="Rhea" id="RHEA-COMP:14737"/>
        <dbReference type="Rhea" id="RHEA-COMP:14739"/>
        <dbReference type="ChEBI" id="CHEBI:29917"/>
        <dbReference type="ChEBI" id="CHEBI:35235"/>
        <dbReference type="ChEBI" id="CHEBI:57972"/>
        <dbReference type="ChEBI" id="CHEBI:64428"/>
        <dbReference type="EC" id="2.8.1.7"/>
    </reaction>
</comment>
<dbReference type="Gene3D" id="3.40.640.10">
    <property type="entry name" value="Type I PLP-dependent aspartate aminotransferase-like (Major domain)"/>
    <property type="match status" value="1"/>
</dbReference>
<dbReference type="EC" id="2.8.1.7" evidence="3"/>
<comment type="cofactor">
    <cofactor evidence="1">
        <name>pyridoxal 5'-phosphate</name>
        <dbReference type="ChEBI" id="CHEBI:597326"/>
    </cofactor>
</comment>
<protein>
    <recommendedName>
        <fullName evidence="3">cysteine desulfurase</fullName>
        <ecNumber evidence="3">2.8.1.7</ecNumber>
    </recommendedName>
</protein>
<dbReference type="InterPro" id="IPR000192">
    <property type="entry name" value="Aminotrans_V_dom"/>
</dbReference>
<feature type="domain" description="Aminotransferase class V" evidence="7">
    <location>
        <begin position="20"/>
        <end position="385"/>
    </location>
</feature>
<reference evidence="8 9" key="1">
    <citation type="submission" date="2016-03" db="EMBL/GenBank/DDBJ databases">
        <authorList>
            <person name="Bojesen A.M."/>
            <person name="Planet P."/>
            <person name="Hansen M.J."/>
        </authorList>
    </citation>
    <scope>NUCLEOTIDE SEQUENCE [LARGE SCALE GENOMIC DNA]</scope>
    <source>
        <strain evidence="8 9">B 234/94</strain>
    </source>
</reference>
<evidence type="ECO:0000256" key="1">
    <source>
        <dbReference type="ARBA" id="ARBA00001933"/>
    </source>
</evidence>
<keyword evidence="4" id="KW-0808">Transferase</keyword>
<dbReference type="GO" id="GO:0031071">
    <property type="term" value="F:cysteine desulfurase activity"/>
    <property type="evidence" value="ECO:0007669"/>
    <property type="project" value="UniProtKB-EC"/>
</dbReference>
<evidence type="ECO:0000256" key="5">
    <source>
        <dbReference type="ARBA" id="ARBA00022898"/>
    </source>
</evidence>
<dbReference type="InterPro" id="IPR010970">
    <property type="entry name" value="Cys_dSase_SufS"/>
</dbReference>
<dbReference type="Proteomes" id="UP000501366">
    <property type="component" value="Chromosome"/>
</dbReference>
<name>A0A6G8JJB9_9PAST</name>
<dbReference type="InterPro" id="IPR015424">
    <property type="entry name" value="PyrdxlP-dep_Trfase"/>
</dbReference>
<dbReference type="PANTHER" id="PTHR43586:SF8">
    <property type="entry name" value="CYSTEINE DESULFURASE 1, CHLOROPLASTIC"/>
    <property type="match status" value="1"/>
</dbReference>
<dbReference type="Gene3D" id="3.90.1150.10">
    <property type="entry name" value="Aspartate Aminotransferase, domain 1"/>
    <property type="match status" value="1"/>
</dbReference>
<dbReference type="PANTHER" id="PTHR43586">
    <property type="entry name" value="CYSTEINE DESULFURASE"/>
    <property type="match status" value="1"/>
</dbReference>
<gene>
    <name evidence="8" type="ORF">A4G16_05970</name>
</gene>
<sequence length="398" mass="44905">MPNTQFRTHFPFFTQAEGWTYLDSAATTLKPNALIQATSEFYASAGSVHRSQYDLPQTQQYELARDLVMKRFNVEAREAVVWTSGTTQSINLVAYGLEHQIEKDDEIVISVAEHHANFIPWQQLAERRQAKLIVLPLNADYQIEPETLKQVLSPKTKIVALNLVSNVSGVRQPVETLIPIIRQHSSAKILLDIAQAVCSEQVDVQKLDADFYAFSAHKMYGPNGVGVLTGKLQSLEQIQPLVFGGKMLQNITEETGLTLAELPYRLEAGTPNIAGIIGFSQVLEWLETLDFQALNQQLYKLAEQTRKRLNSYQNLQIIGQQNTPTISFIIKDQHPADIAAFLTQSKIAIRYGEHCAKPYLRYLDEVGTLRISLAHYNTQEDIEQFFNALDFALAILRE</sequence>
<organism evidence="8 9">
    <name type="scientific">Mannheimia granulomatis</name>
    <dbReference type="NCBI Taxonomy" id="85402"/>
    <lineage>
        <taxon>Bacteria</taxon>
        <taxon>Pseudomonadati</taxon>
        <taxon>Pseudomonadota</taxon>
        <taxon>Gammaproteobacteria</taxon>
        <taxon>Pasteurellales</taxon>
        <taxon>Pasteurellaceae</taxon>
        <taxon>Mannheimia</taxon>
    </lineage>
</organism>
<evidence type="ECO:0000259" key="7">
    <source>
        <dbReference type="Pfam" id="PF00266"/>
    </source>
</evidence>
<dbReference type="GO" id="GO:0006534">
    <property type="term" value="P:cysteine metabolic process"/>
    <property type="evidence" value="ECO:0007669"/>
    <property type="project" value="InterPro"/>
</dbReference>
<evidence type="ECO:0000256" key="3">
    <source>
        <dbReference type="ARBA" id="ARBA00012239"/>
    </source>
</evidence>
<evidence type="ECO:0000313" key="9">
    <source>
        <dbReference type="Proteomes" id="UP000501366"/>
    </source>
</evidence>
<dbReference type="Pfam" id="PF00266">
    <property type="entry name" value="Aminotran_5"/>
    <property type="match status" value="1"/>
</dbReference>
<dbReference type="SUPFAM" id="SSF53383">
    <property type="entry name" value="PLP-dependent transferases"/>
    <property type="match status" value="1"/>
</dbReference>
<evidence type="ECO:0000256" key="2">
    <source>
        <dbReference type="ARBA" id="ARBA00010447"/>
    </source>
</evidence>
<evidence type="ECO:0000256" key="4">
    <source>
        <dbReference type="ARBA" id="ARBA00022679"/>
    </source>
</evidence>
<accession>A0A6G8JJB9</accession>
<dbReference type="EMBL" id="CP015030">
    <property type="protein sequence ID" value="QIM66948.1"/>
    <property type="molecule type" value="Genomic_DNA"/>
</dbReference>
<dbReference type="InterPro" id="IPR015421">
    <property type="entry name" value="PyrdxlP-dep_Trfase_major"/>
</dbReference>
<dbReference type="CDD" id="cd06453">
    <property type="entry name" value="SufS_like"/>
    <property type="match status" value="1"/>
</dbReference>
<dbReference type="GO" id="GO:0030170">
    <property type="term" value="F:pyridoxal phosphate binding"/>
    <property type="evidence" value="ECO:0007669"/>
    <property type="project" value="InterPro"/>
</dbReference>
<dbReference type="InterPro" id="IPR015422">
    <property type="entry name" value="PyrdxlP-dep_Trfase_small"/>
</dbReference>
<keyword evidence="5" id="KW-0663">Pyridoxal phosphate</keyword>
<evidence type="ECO:0000256" key="6">
    <source>
        <dbReference type="ARBA" id="ARBA00050776"/>
    </source>
</evidence>
<dbReference type="RefSeq" id="WP_165889137.1">
    <property type="nucleotide sequence ID" value="NZ_CP015030.1"/>
</dbReference>
<proteinExistence type="inferred from homology"/>
<dbReference type="KEGG" id="mgra:A4G16_05970"/>
<evidence type="ECO:0000313" key="8">
    <source>
        <dbReference type="EMBL" id="QIM66948.1"/>
    </source>
</evidence>
<dbReference type="AlphaFoldDB" id="A0A6G8JJB9"/>